<dbReference type="PROSITE" id="PS50011">
    <property type="entry name" value="PROTEIN_KINASE_DOM"/>
    <property type="match status" value="1"/>
</dbReference>
<dbReference type="Gene3D" id="3.30.200.20">
    <property type="entry name" value="Phosphorylase Kinase, domain 1"/>
    <property type="match status" value="1"/>
</dbReference>
<comment type="caution">
    <text evidence="16">The sequence shown here is derived from an EMBL/GenBank/DDBJ whole genome shotgun (WGS) entry which is preliminary data.</text>
</comment>
<dbReference type="InterPro" id="IPR050122">
    <property type="entry name" value="RTK"/>
</dbReference>
<dbReference type="AlphaFoldDB" id="A0A9W9YVD6"/>
<dbReference type="Pfam" id="PF07714">
    <property type="entry name" value="PK_Tyr_Ser-Thr"/>
    <property type="match status" value="1"/>
</dbReference>
<evidence type="ECO:0000256" key="7">
    <source>
        <dbReference type="ARBA" id="ARBA00023157"/>
    </source>
</evidence>
<feature type="region of interest" description="Disordered" evidence="11">
    <location>
        <begin position="650"/>
        <end position="721"/>
    </location>
</feature>
<keyword evidence="2" id="KW-0808">Transferase</keyword>
<dbReference type="GO" id="GO:0010976">
    <property type="term" value="P:positive regulation of neuron projection development"/>
    <property type="evidence" value="ECO:0007669"/>
    <property type="project" value="TreeGrafter"/>
</dbReference>
<dbReference type="FunFam" id="1.10.510.10:FF:000554">
    <property type="entry name" value="Predicted protein"/>
    <property type="match status" value="1"/>
</dbReference>
<evidence type="ECO:0000256" key="3">
    <source>
        <dbReference type="ARBA" id="ARBA00022741"/>
    </source>
</evidence>
<dbReference type="PROSITE" id="PS51448">
    <property type="entry name" value="P_TREFOIL_2"/>
    <property type="match status" value="1"/>
</dbReference>
<evidence type="ECO:0000256" key="6">
    <source>
        <dbReference type="ARBA" id="ARBA00023137"/>
    </source>
</evidence>
<dbReference type="SUPFAM" id="SSF56112">
    <property type="entry name" value="Protein kinase-like (PK-like)"/>
    <property type="match status" value="1"/>
</dbReference>
<dbReference type="SMART" id="SM00219">
    <property type="entry name" value="TyrKc"/>
    <property type="match status" value="1"/>
</dbReference>
<keyword evidence="3 10" id="KW-0547">Nucleotide-binding</keyword>
<evidence type="ECO:0000259" key="14">
    <source>
        <dbReference type="PROSITE" id="PS50038"/>
    </source>
</evidence>
<gene>
    <name evidence="16" type="ORF">OS493_034301</name>
</gene>
<dbReference type="GO" id="GO:0051897">
    <property type="term" value="P:positive regulation of phosphatidylinositol 3-kinase/protein kinase B signal transduction"/>
    <property type="evidence" value="ECO:0007669"/>
    <property type="project" value="TreeGrafter"/>
</dbReference>
<proteinExistence type="predicted"/>
<dbReference type="GO" id="GO:0005886">
    <property type="term" value="C:plasma membrane"/>
    <property type="evidence" value="ECO:0007669"/>
    <property type="project" value="TreeGrafter"/>
</dbReference>
<feature type="transmembrane region" description="Helical" evidence="12">
    <location>
        <begin position="285"/>
        <end position="307"/>
    </location>
</feature>
<comment type="subcellular location">
    <subcellularLocation>
        <location evidence="1">Membrane</location>
        <topology evidence="1">Single-pass membrane protein</topology>
    </subcellularLocation>
</comment>
<keyword evidence="7" id="KW-1015">Disulfide bond</keyword>
<keyword evidence="5 10" id="KW-0067">ATP-binding</keyword>
<feature type="binding site" evidence="10">
    <location>
        <position position="398"/>
    </location>
    <ligand>
        <name>ATP</name>
        <dbReference type="ChEBI" id="CHEBI:30616"/>
    </ligand>
</feature>
<dbReference type="InterPro" id="IPR020635">
    <property type="entry name" value="Tyr_kinase_cat_dom"/>
</dbReference>
<dbReference type="PROSITE" id="PS50038">
    <property type="entry name" value="FZ"/>
    <property type="match status" value="1"/>
</dbReference>
<evidence type="ECO:0000256" key="9">
    <source>
        <dbReference type="PROSITE-ProRule" id="PRU00090"/>
    </source>
</evidence>
<reference evidence="16" key="1">
    <citation type="submission" date="2023-01" db="EMBL/GenBank/DDBJ databases">
        <title>Genome assembly of the deep-sea coral Lophelia pertusa.</title>
        <authorList>
            <person name="Herrera S."/>
            <person name="Cordes E."/>
        </authorList>
    </citation>
    <scope>NUCLEOTIDE SEQUENCE</scope>
    <source>
        <strain evidence="16">USNM1676648</strain>
        <tissue evidence="16">Polyp</tissue>
    </source>
</reference>
<keyword evidence="12" id="KW-0812">Transmembrane</keyword>
<evidence type="ECO:0000256" key="5">
    <source>
        <dbReference type="ARBA" id="ARBA00022840"/>
    </source>
</evidence>
<evidence type="ECO:0000256" key="12">
    <source>
        <dbReference type="SAM" id="Phobius"/>
    </source>
</evidence>
<dbReference type="InterPro" id="IPR036790">
    <property type="entry name" value="Frizzled_dom_sf"/>
</dbReference>
<keyword evidence="4" id="KW-0418">Kinase</keyword>
<keyword evidence="12" id="KW-1133">Transmembrane helix</keyword>
<dbReference type="SUPFAM" id="SSF63501">
    <property type="entry name" value="Frizzled cysteine-rich domain"/>
    <property type="match status" value="1"/>
</dbReference>
<dbReference type="PROSITE" id="PS00107">
    <property type="entry name" value="PROTEIN_KINASE_ATP"/>
    <property type="match status" value="1"/>
</dbReference>
<dbReference type="InterPro" id="IPR000719">
    <property type="entry name" value="Prot_kinase_dom"/>
</dbReference>
<dbReference type="InterPro" id="IPR001245">
    <property type="entry name" value="Ser-Thr/Tyr_kinase_cat_dom"/>
</dbReference>
<feature type="domain" description="P-type" evidence="15">
    <location>
        <begin position="64"/>
        <end position="110"/>
    </location>
</feature>
<keyword evidence="6" id="KW-0829">Tyrosine-protein kinase</keyword>
<name>A0A9W9YVD6_9CNID</name>
<dbReference type="Gene3D" id="1.10.510.10">
    <property type="entry name" value="Transferase(Phosphotransferase) domain 1"/>
    <property type="match status" value="1"/>
</dbReference>
<protein>
    <submittedName>
        <fullName evidence="16">Uncharacterized protein</fullName>
    </submittedName>
</protein>
<dbReference type="GO" id="GO:0004714">
    <property type="term" value="F:transmembrane receptor protein tyrosine kinase activity"/>
    <property type="evidence" value="ECO:0007669"/>
    <property type="project" value="UniProtKB-EC"/>
</dbReference>
<keyword evidence="17" id="KW-1185">Reference proteome</keyword>
<evidence type="ECO:0000259" key="13">
    <source>
        <dbReference type="PROSITE" id="PS50011"/>
    </source>
</evidence>
<dbReference type="PRINTS" id="PR00109">
    <property type="entry name" value="TYRKINASE"/>
</dbReference>
<evidence type="ECO:0000256" key="8">
    <source>
        <dbReference type="ARBA" id="ARBA00051243"/>
    </source>
</evidence>
<evidence type="ECO:0000256" key="4">
    <source>
        <dbReference type="ARBA" id="ARBA00022777"/>
    </source>
</evidence>
<dbReference type="InterPro" id="IPR017441">
    <property type="entry name" value="Protein_kinase_ATP_BS"/>
</dbReference>
<evidence type="ECO:0000256" key="2">
    <source>
        <dbReference type="ARBA" id="ARBA00022679"/>
    </source>
</evidence>
<dbReference type="Gene3D" id="1.10.2000.10">
    <property type="entry name" value="Frizzled cysteine-rich domain"/>
    <property type="match status" value="1"/>
</dbReference>
<dbReference type="GO" id="GO:0007169">
    <property type="term" value="P:cell surface receptor protein tyrosine kinase signaling pathway"/>
    <property type="evidence" value="ECO:0007669"/>
    <property type="project" value="TreeGrafter"/>
</dbReference>
<evidence type="ECO:0000313" key="17">
    <source>
        <dbReference type="Proteomes" id="UP001163046"/>
    </source>
</evidence>
<dbReference type="Proteomes" id="UP001163046">
    <property type="component" value="Unassembled WGS sequence"/>
</dbReference>
<evidence type="ECO:0000256" key="11">
    <source>
        <dbReference type="SAM" id="MobiDB-lite"/>
    </source>
</evidence>
<feature type="domain" description="FZ" evidence="14">
    <location>
        <begin position="109"/>
        <end position="257"/>
    </location>
</feature>
<dbReference type="InterPro" id="IPR011009">
    <property type="entry name" value="Kinase-like_dom_sf"/>
</dbReference>
<dbReference type="Pfam" id="PF00088">
    <property type="entry name" value="Trefoil"/>
    <property type="match status" value="1"/>
</dbReference>
<keyword evidence="12" id="KW-0472">Membrane</keyword>
<evidence type="ECO:0000256" key="10">
    <source>
        <dbReference type="PROSITE-ProRule" id="PRU10141"/>
    </source>
</evidence>
<dbReference type="InterPro" id="IPR000519">
    <property type="entry name" value="P_trefoil_dom"/>
</dbReference>
<dbReference type="EMBL" id="MU826873">
    <property type="protein sequence ID" value="KAJ7370090.1"/>
    <property type="molecule type" value="Genomic_DNA"/>
</dbReference>
<feature type="domain" description="Protein kinase" evidence="13">
    <location>
        <begin position="362"/>
        <end position="640"/>
    </location>
</feature>
<evidence type="ECO:0000256" key="1">
    <source>
        <dbReference type="ARBA" id="ARBA00004167"/>
    </source>
</evidence>
<dbReference type="InterPro" id="IPR020067">
    <property type="entry name" value="Frizzled_dom"/>
</dbReference>
<dbReference type="GO" id="GO:0043235">
    <property type="term" value="C:receptor complex"/>
    <property type="evidence" value="ECO:0007669"/>
    <property type="project" value="TreeGrafter"/>
</dbReference>
<feature type="transmembrane region" description="Helical" evidence="12">
    <location>
        <begin position="564"/>
        <end position="583"/>
    </location>
</feature>
<dbReference type="PANTHER" id="PTHR24416:SF614">
    <property type="entry name" value="PROTEIN KINASE DOMAIN-CONTAINING PROTEIN"/>
    <property type="match status" value="1"/>
</dbReference>
<dbReference type="CDD" id="cd00192">
    <property type="entry name" value="PTKc"/>
    <property type="match status" value="1"/>
</dbReference>
<feature type="compositionally biased region" description="Acidic residues" evidence="11">
    <location>
        <begin position="650"/>
        <end position="659"/>
    </location>
</feature>
<dbReference type="PANTHER" id="PTHR24416">
    <property type="entry name" value="TYROSINE-PROTEIN KINASE RECEPTOR"/>
    <property type="match status" value="1"/>
</dbReference>
<dbReference type="InterPro" id="IPR008266">
    <property type="entry name" value="Tyr_kinase_AS"/>
</dbReference>
<sequence length="721" mass="81858">MRWSVFGGSRLTNIQYLEFLDYYPGPSQIVIAVSKPDELYSFKTKRRYLPESTGDLECFRSQGGNCSAITPDNKVGCMVPKHTNSSVCYYLGCCWNETETNIAMKCFTKNGGTCMLYKGEVCRESLDTLPDYRDTRRFFDNKFGLPATEQFLKNTIDVINEFAKDNEKCRYILVNMLCHYTVPPCYPDNTIIDYCKGDCEAIFKECSQTLNQVIGAVKIYIKTEHLDFIHRGIPDCSKHHPLQYYESLPGNKTCIKSGFFNYTEEKMTAQPTSTPTADHDNKLSIILPIVLVGLLIIVVCAIVFVLWGRRTYLRRQESELAIMPEGFSMRDKLRAESLKSLDTLLLRHYDPNRLKQYRLDRVQYVKDLGAGSFGNVFQGRAAGLVDIQPKKEILVAVKALKDDSSKEQKNEFFREVTLMSILTHPNIVQLLAVSTEEEPYGMVFEFMSGGDLNQYLRNALPAETSLDSDETSKVYLTQEDLVSISTQIATGMQYVAQMKFLHRDLAARNCLVGDDLVVKIGDFGMSRDIYTSDYYKMTSETLLPIRWLSPEALQYGKFSIKSDVYAYGVVLWEIFTFGLQPYYGYTNKEVMDFIQKGIHLGKPDNCPDFIYALMKDCWEADPEKRLEFTGIETRLNNPFQSYDMFISASDNEEESEDVDTAPGDSGNYVIPSSPATSDYDITRATSPEGNYDVPRSSEDARINSGDDSSDEESEAPNDFAV</sequence>
<dbReference type="GO" id="GO:0005524">
    <property type="term" value="F:ATP binding"/>
    <property type="evidence" value="ECO:0007669"/>
    <property type="project" value="UniProtKB-UniRule"/>
</dbReference>
<organism evidence="16 17">
    <name type="scientific">Desmophyllum pertusum</name>
    <dbReference type="NCBI Taxonomy" id="174260"/>
    <lineage>
        <taxon>Eukaryota</taxon>
        <taxon>Metazoa</taxon>
        <taxon>Cnidaria</taxon>
        <taxon>Anthozoa</taxon>
        <taxon>Hexacorallia</taxon>
        <taxon>Scleractinia</taxon>
        <taxon>Caryophylliina</taxon>
        <taxon>Caryophylliidae</taxon>
        <taxon>Desmophyllum</taxon>
    </lineage>
</organism>
<accession>A0A9W9YVD6</accession>
<dbReference type="PROSITE" id="PS00109">
    <property type="entry name" value="PROTEIN_KINASE_TYR"/>
    <property type="match status" value="1"/>
</dbReference>
<comment type="catalytic activity">
    <reaction evidence="8">
        <text>L-tyrosyl-[protein] + ATP = O-phospho-L-tyrosyl-[protein] + ADP + H(+)</text>
        <dbReference type="Rhea" id="RHEA:10596"/>
        <dbReference type="Rhea" id="RHEA-COMP:10136"/>
        <dbReference type="Rhea" id="RHEA-COMP:20101"/>
        <dbReference type="ChEBI" id="CHEBI:15378"/>
        <dbReference type="ChEBI" id="CHEBI:30616"/>
        <dbReference type="ChEBI" id="CHEBI:46858"/>
        <dbReference type="ChEBI" id="CHEBI:61978"/>
        <dbReference type="ChEBI" id="CHEBI:456216"/>
        <dbReference type="EC" id="2.7.10.1"/>
    </reaction>
</comment>
<dbReference type="OrthoDB" id="3256376at2759"/>
<comment type="caution">
    <text evidence="9">Lacks conserved residue(s) required for the propagation of feature annotation.</text>
</comment>
<evidence type="ECO:0000313" key="16">
    <source>
        <dbReference type="EMBL" id="KAJ7370090.1"/>
    </source>
</evidence>
<evidence type="ECO:0000259" key="15">
    <source>
        <dbReference type="PROSITE" id="PS51448"/>
    </source>
</evidence>